<reference evidence="2 3" key="1">
    <citation type="submission" date="2017-10" db="EMBL/GenBank/DDBJ databases">
        <title>Whole genome sequencing of members of genus Pseudoxanthomonas.</title>
        <authorList>
            <person name="Kumar S."/>
            <person name="Bansal K."/>
            <person name="Kaur A."/>
            <person name="Patil P."/>
            <person name="Sharma S."/>
            <person name="Patil P.B."/>
        </authorList>
    </citation>
    <scope>NUCLEOTIDE SEQUENCE [LARGE SCALE GENOMIC DNA]</scope>
    <source>
        <strain evidence="2 3">DSM 17109</strain>
    </source>
</reference>
<evidence type="ECO:0000256" key="1">
    <source>
        <dbReference type="SAM" id="MobiDB-lite"/>
    </source>
</evidence>
<evidence type="ECO:0000313" key="2">
    <source>
        <dbReference type="EMBL" id="KAF1726902.1"/>
    </source>
</evidence>
<dbReference type="RefSeq" id="WP_162336254.1">
    <property type="nucleotide sequence ID" value="NZ_JBHSRQ010000004.1"/>
</dbReference>
<proteinExistence type="predicted"/>
<evidence type="ECO:0000313" key="3">
    <source>
        <dbReference type="Proteomes" id="UP000781710"/>
    </source>
</evidence>
<name>A0ABQ6ZKY0_9GAMM</name>
<keyword evidence="3" id="KW-1185">Reference proteome</keyword>
<organism evidence="2 3">
    <name type="scientific">Pseudoxanthomonas japonensis</name>
    <dbReference type="NCBI Taxonomy" id="69284"/>
    <lineage>
        <taxon>Bacteria</taxon>
        <taxon>Pseudomonadati</taxon>
        <taxon>Pseudomonadota</taxon>
        <taxon>Gammaproteobacteria</taxon>
        <taxon>Lysobacterales</taxon>
        <taxon>Lysobacteraceae</taxon>
        <taxon>Pseudoxanthomonas</taxon>
    </lineage>
</organism>
<dbReference type="EMBL" id="PDWW01000002">
    <property type="protein sequence ID" value="KAF1726902.1"/>
    <property type="molecule type" value="Genomic_DNA"/>
</dbReference>
<sequence length="250" mass="27704">MTRDTSQRDANRDPISGAPGSHPVGVGVGGAAGGLAAGAVAGTVFGPIGTLIGAAAGTVIGAAAGKGVAERIDPTGEVDYWRETAPTRPYYSGEHDFQRDYAGVYHAGAVARGEYPEQSWEETERRLQAGWEERRGESRLDWERARPALQDAWERADRTYDAYARTDDTFAQRFQTAPYRQDGDAFDDYRSAYRYGTYARSQYADRPWDDSLSTDLERGWGRFRGGSRLTWERARHAVADAFTLDRQKPH</sequence>
<feature type="region of interest" description="Disordered" evidence="1">
    <location>
        <begin position="1"/>
        <end position="29"/>
    </location>
</feature>
<feature type="compositionally biased region" description="Basic and acidic residues" evidence="1">
    <location>
        <begin position="1"/>
        <end position="12"/>
    </location>
</feature>
<protein>
    <recommendedName>
        <fullName evidence="4">Glycine zipper domain-containing protein</fullName>
    </recommendedName>
</protein>
<comment type="caution">
    <text evidence="2">The sequence shown here is derived from an EMBL/GenBank/DDBJ whole genome shotgun (WGS) entry which is preliminary data.</text>
</comment>
<accession>A0ABQ6ZKY0</accession>
<evidence type="ECO:0008006" key="4">
    <source>
        <dbReference type="Google" id="ProtNLM"/>
    </source>
</evidence>
<dbReference type="Proteomes" id="UP000781710">
    <property type="component" value="Unassembled WGS sequence"/>
</dbReference>
<gene>
    <name evidence="2" type="ORF">CSC78_02020</name>
</gene>